<dbReference type="InterPro" id="IPR023362">
    <property type="entry name" value="PH-BEACH_dom"/>
</dbReference>
<evidence type="ECO:0000256" key="1">
    <source>
        <dbReference type="ARBA" id="ARBA00022574"/>
    </source>
</evidence>
<dbReference type="Proteomes" id="UP000799772">
    <property type="component" value="Unassembled WGS sequence"/>
</dbReference>
<dbReference type="PROSITE" id="PS50294">
    <property type="entry name" value="WD_REPEATS_REGION"/>
    <property type="match status" value="1"/>
</dbReference>
<feature type="compositionally biased region" description="Low complexity" evidence="4">
    <location>
        <begin position="13"/>
        <end position="22"/>
    </location>
</feature>
<gene>
    <name evidence="7" type="ORF">NA57DRAFT_29641</name>
</gene>
<organism evidence="7 8">
    <name type="scientific">Rhizodiscina lignyota</name>
    <dbReference type="NCBI Taxonomy" id="1504668"/>
    <lineage>
        <taxon>Eukaryota</taxon>
        <taxon>Fungi</taxon>
        <taxon>Dikarya</taxon>
        <taxon>Ascomycota</taxon>
        <taxon>Pezizomycotina</taxon>
        <taxon>Dothideomycetes</taxon>
        <taxon>Pleosporomycetidae</taxon>
        <taxon>Aulographales</taxon>
        <taxon>Rhizodiscinaceae</taxon>
        <taxon>Rhizodiscina</taxon>
    </lineage>
</organism>
<feature type="domain" description="BEACH-type PH" evidence="6">
    <location>
        <begin position="1816"/>
        <end position="1950"/>
    </location>
</feature>
<dbReference type="EMBL" id="ML978121">
    <property type="protein sequence ID" value="KAF2104564.1"/>
    <property type="molecule type" value="Genomic_DNA"/>
</dbReference>
<dbReference type="Pfam" id="PF14844">
    <property type="entry name" value="PH_BEACH"/>
    <property type="match status" value="1"/>
</dbReference>
<dbReference type="InterPro" id="IPR036372">
    <property type="entry name" value="BEACH_dom_sf"/>
</dbReference>
<accession>A0A9P4INW1</accession>
<dbReference type="SUPFAM" id="SSF50978">
    <property type="entry name" value="WD40 repeat-like"/>
    <property type="match status" value="1"/>
</dbReference>
<dbReference type="InterPro" id="IPR001680">
    <property type="entry name" value="WD40_rpt"/>
</dbReference>
<dbReference type="PROSITE" id="PS50082">
    <property type="entry name" value="WD_REPEATS_2"/>
    <property type="match status" value="1"/>
</dbReference>
<evidence type="ECO:0000259" key="6">
    <source>
        <dbReference type="PROSITE" id="PS51783"/>
    </source>
</evidence>
<evidence type="ECO:0000256" key="3">
    <source>
        <dbReference type="PROSITE-ProRule" id="PRU00221"/>
    </source>
</evidence>
<feature type="region of interest" description="Disordered" evidence="4">
    <location>
        <begin position="1"/>
        <end position="22"/>
    </location>
</feature>
<feature type="compositionally biased region" description="Polar residues" evidence="4">
    <location>
        <begin position="1772"/>
        <end position="1786"/>
    </location>
</feature>
<dbReference type="FunFam" id="1.10.1540.10:FF:000002">
    <property type="entry name" value="WD repeat and FYVE domain containing 3"/>
    <property type="match status" value="1"/>
</dbReference>
<dbReference type="OrthoDB" id="26681at2759"/>
<dbReference type="Gene3D" id="1.10.1540.10">
    <property type="entry name" value="BEACH domain"/>
    <property type="match status" value="1"/>
</dbReference>
<protein>
    <submittedName>
        <fullName evidence="7">Beach-domain-containing protein</fullName>
    </submittedName>
</protein>
<keyword evidence="8" id="KW-1185">Reference proteome</keyword>
<dbReference type="Gene3D" id="2.30.29.30">
    <property type="entry name" value="Pleckstrin-homology domain (PH domain)/Phosphotyrosine-binding domain (PTB)"/>
    <property type="match status" value="1"/>
</dbReference>
<name>A0A9P4INW1_9PEZI</name>
<dbReference type="InterPro" id="IPR036322">
    <property type="entry name" value="WD40_repeat_dom_sf"/>
</dbReference>
<dbReference type="PANTHER" id="PTHR46108:SF4">
    <property type="entry name" value="BLUE CHEESE"/>
    <property type="match status" value="1"/>
</dbReference>
<dbReference type="SUPFAM" id="SSF49899">
    <property type="entry name" value="Concanavalin A-like lectins/glucanases"/>
    <property type="match status" value="1"/>
</dbReference>
<feature type="region of interest" description="Disordered" evidence="4">
    <location>
        <begin position="1142"/>
        <end position="1183"/>
    </location>
</feature>
<keyword evidence="2" id="KW-0677">Repeat</keyword>
<feature type="repeat" description="WD" evidence="3">
    <location>
        <begin position="2416"/>
        <end position="2457"/>
    </location>
</feature>
<sequence>MDGPLPLPRHRSSTAASASSTSNLPITSDLREFVQKLQEALPDANHPPSTATLQLLADDFRAIRQILIDHEQHIQVRDAFRHADGFKAALDTLRSLRHWYRPGHVEREERIEFFELLKALLNVLSEAFNRHAGNRRYFAKRVEHGGWSALQEALRETGVLEVQDEGGEDDIVGQEQFFGCLFAFALGEESLTPALRAAKEALEEQDGEEKADSLQSASEENQNNIDVKSKMTSSLDKAQVVLRKHVSGSELLKNAEIVPIILNFWASGQLPESLSTAILLVLIEIAELSTFNAVEMYSTHILNLLLPFALEGGVLSPKILALRSLIRSLLPFGFNCLDSAQLLLQHAATSSSASELLLISMGASRLPPFVQFDLSLHGYSSIEIPTLGPRSFPPQSSAGYTFTAWLKVDKFDPDCHTTLFGAFDVSQKCFLLAYLEKDTRHFILQTSMSSSKPSVRFKTIIFEEGLWYHIALVHRRPKTTTTSKAALFVNGQFLEQIKCQYPSSPAVIHGSQESFASLSSKSSNQKSAPVQAFLGTPQDLATRLGTNVVSTRWSLASFHLLSEALSDELVTVFQKLGPRYNGNFQDCLGSFQTYQASAELNLYNELLHPGKEEQSEIVAAIKGKGSSVLPEDRILLSISPINVLDDDDRNNIDESQLIKALSKHAGRNLAKYIHSGNAIVINGAVASINDALTQSHGVGILTGEPIVAVPQALDDMIWRLDGCAPLCLKLIELAPNDDAVLRAVEITFAAVEGSWRNSEAMEKENGAGFAALMTILREKLGLGSLNSAGDTAHPSNGRPFNPTRSKEELEIFSMGLLMRILHFVGFNADRPDDSVIINPLAYRVLLLDFDTWVKMPVATQKLYYQQFSMFVEANKYRQFNAKRLIRIRIIKRLLDPLKSEPMPSAAVPDFLHTLETMLRSNTSADILRALALFITYALHDARATTIKRNRTWPPNHGSHGSETSTPPLRALEDEPMMTHAELGVRLLEMYADLLCEKENTTEIKRFAKTVTNKWLLYLLAEPSPQVVFLAAKILARLLVLHGHPYRQNFAEKSGGFTIMKQRLRNWWNMPAMWTLCFGMLFGYDVALIDFERDFNFLSLAESFGSAELKVVNPDVLPILGAMLEAGLRSILAKQQEHLKPLPEQIKQEDQQSLHPPTTRTRPRSMSLRTEQDNARSEGARTPEQRITSDAEVLHAVIHFLVDLHSKYASFRTYALSSNYVQELLFVLYPIVVTSDAVSAEMELYSRGNALNFEGKDVEIRPHNTASTQQPPVVRTSVVEPPPSPTSERATPLRRGSSFVLLTKDREKGASPQPALPKLMPVMSPTGSAPVNLQVGNALVDSLLEVIVGVFLDQILQRKEFPGFGLFLKVPPGFQEHQAYFESYVLLYAMNVLSNSLRMNQKLMTEPRVLTNVARYTLHMSEAVFEGWFMNGTEPLLDFIGTYLEFLQRPDIAQLKDVRLCGGAVATMRSVFFKVALLRLSELQTAEKTADTVSFLDKLTYWQTVILNSDTADGYWLRLICFLLYTKLVSPDNAVRIAAANYWRMLLVQKPAESSQLLNYHAAVSQKHLVDGFLGLAHTDNDAFLHWIDDHRSDLHGLFFGSMSKAWETFVNEENAKTEESAKNRVAKRKDRLRQWQIEQTRAEDVWRRHETSTPHWRHNVHAAERLKHQRALQDQQENLAFTATTLSRFQQRLEEPVSVFPAAQAQSATMWQLDESEGRNRMRLRVIKDRTVRQEAYQPKRRNTTAARNRLKLDTNVKPVSAKEMVGVTPATGRSRSNSQLSTGSGKQDEEYEIVEDPNEDEAFDDKKRRVQRSLQMNDTILSVCNVARIVGLEAIEGLLVVGKNHLYMLDDFFERSDREVVRSWQAPPEERDPYLRMISGHQQSTARRQSAGTGERSARHWAWSDVLSISKRRFLFREVGIELFFTDGRSYLLTTKLPDIRNDLYMKLIARAPQVHGSASALESEERWRLESLRNPEEVPQTIGSKFASVFNQTPSNPATRRWMRGELSNFAYLMLVNTMAGRTFNDLTQYPVFPWVLADYTSEELDLSDPRTFRDFSKPMGSQTLSRETDFRERYSTFAEMGDNNAPPFHYGTHYSSAMIVTSYLIRLQPFVQSYLLLQGGSFDHADRLFYSIEKAWLSASKDNMTDVRELTPEFFYLPDFLTNVNGYNFGSREATGEQISDVALPPWAKGDPNIFIAKNREALESPYVSAHLHKWIDLVFGFKQRGDAAVEATNVFHHLSYHGAKDLDSIQDPVERLATIGIIHNFGQTPHQVFQRAHPHRDDGASRDTRIDVGAENLTRLPFPLLESGERVSSLLYSFKQDKLFCSAAFRINIPPTYERYMEWGFADGSLRFFATDSRKLIGLFEHLHHGQISTAIFVDSKTLITAGTDCVVSVWNVHSSSKATELQPRVSFFGHRAPVTVLATSKAFSTFLSASTDGKVYLWDLNRSEFVRELNTNGQAVQCARINSVTGKVLLCCGPRVLLFSLNGQLLLEQRVSSNEDPIISCAFYEGVGNEWLEAELVFTGHSRGIVNIFKISITSDGKWMLALIKRLDHSDPKVDRNAGNAVAPAPITCILPMASVVYTGDDDGRVCEWDCVRHG</sequence>
<feature type="region of interest" description="Disordered" evidence="4">
    <location>
        <begin position="1766"/>
        <end position="1793"/>
    </location>
</feature>
<dbReference type="SUPFAM" id="SSF50729">
    <property type="entry name" value="PH domain-like"/>
    <property type="match status" value="1"/>
</dbReference>
<dbReference type="CDD" id="cd01201">
    <property type="entry name" value="PH_BEACH"/>
    <property type="match status" value="1"/>
</dbReference>
<dbReference type="Pfam" id="PF00400">
    <property type="entry name" value="WD40"/>
    <property type="match status" value="1"/>
</dbReference>
<feature type="region of interest" description="Disordered" evidence="4">
    <location>
        <begin position="949"/>
        <end position="969"/>
    </location>
</feature>
<dbReference type="CDD" id="cd06071">
    <property type="entry name" value="Beach"/>
    <property type="match status" value="1"/>
</dbReference>
<proteinExistence type="predicted"/>
<evidence type="ECO:0000256" key="4">
    <source>
        <dbReference type="SAM" id="MobiDB-lite"/>
    </source>
</evidence>
<feature type="domain" description="BEACH" evidence="5">
    <location>
        <begin position="1989"/>
        <end position="2284"/>
    </location>
</feature>
<feature type="compositionally biased region" description="Basic and acidic residues" evidence="4">
    <location>
        <begin position="201"/>
        <end position="212"/>
    </location>
</feature>
<evidence type="ECO:0000256" key="2">
    <source>
        <dbReference type="ARBA" id="ARBA00022737"/>
    </source>
</evidence>
<evidence type="ECO:0000313" key="7">
    <source>
        <dbReference type="EMBL" id="KAF2104564.1"/>
    </source>
</evidence>
<dbReference type="InterPro" id="IPR013320">
    <property type="entry name" value="ConA-like_dom_sf"/>
</dbReference>
<feature type="compositionally biased region" description="Polar residues" evidence="4">
    <location>
        <begin position="213"/>
        <end position="228"/>
    </location>
</feature>
<feature type="region of interest" description="Disordered" evidence="4">
    <location>
        <begin position="1262"/>
        <end position="1290"/>
    </location>
</feature>
<dbReference type="InterPro" id="IPR000409">
    <property type="entry name" value="BEACH_dom"/>
</dbReference>
<dbReference type="InterPro" id="IPR051944">
    <property type="entry name" value="BEACH_domain_protein"/>
</dbReference>
<dbReference type="PANTHER" id="PTHR46108">
    <property type="entry name" value="BLUE CHEESE"/>
    <property type="match status" value="1"/>
</dbReference>
<dbReference type="SMART" id="SM01026">
    <property type="entry name" value="Beach"/>
    <property type="match status" value="1"/>
</dbReference>
<dbReference type="PROSITE" id="PS50197">
    <property type="entry name" value="BEACH"/>
    <property type="match status" value="1"/>
</dbReference>
<evidence type="ECO:0000313" key="8">
    <source>
        <dbReference type="Proteomes" id="UP000799772"/>
    </source>
</evidence>
<dbReference type="Pfam" id="PF23295">
    <property type="entry name" value="Arm_4"/>
    <property type="match status" value="1"/>
</dbReference>
<dbReference type="Gene3D" id="2.130.10.10">
    <property type="entry name" value="YVTN repeat-like/Quinoprotein amine dehydrogenase"/>
    <property type="match status" value="1"/>
</dbReference>
<comment type="caution">
    <text evidence="7">The sequence shown here is derived from an EMBL/GenBank/DDBJ whole genome shotgun (WGS) entry which is preliminary data.</text>
</comment>
<reference evidence="7" key="1">
    <citation type="journal article" date="2020" name="Stud. Mycol.">
        <title>101 Dothideomycetes genomes: a test case for predicting lifestyles and emergence of pathogens.</title>
        <authorList>
            <person name="Haridas S."/>
            <person name="Albert R."/>
            <person name="Binder M."/>
            <person name="Bloem J."/>
            <person name="Labutti K."/>
            <person name="Salamov A."/>
            <person name="Andreopoulos B."/>
            <person name="Baker S."/>
            <person name="Barry K."/>
            <person name="Bills G."/>
            <person name="Bluhm B."/>
            <person name="Cannon C."/>
            <person name="Castanera R."/>
            <person name="Culley D."/>
            <person name="Daum C."/>
            <person name="Ezra D."/>
            <person name="Gonzalez J."/>
            <person name="Henrissat B."/>
            <person name="Kuo A."/>
            <person name="Liang C."/>
            <person name="Lipzen A."/>
            <person name="Lutzoni F."/>
            <person name="Magnuson J."/>
            <person name="Mondo S."/>
            <person name="Nolan M."/>
            <person name="Ohm R."/>
            <person name="Pangilinan J."/>
            <person name="Park H.-J."/>
            <person name="Ramirez L."/>
            <person name="Alfaro M."/>
            <person name="Sun H."/>
            <person name="Tritt A."/>
            <person name="Yoshinaga Y."/>
            <person name="Zwiers L.-H."/>
            <person name="Turgeon B."/>
            <person name="Goodwin S."/>
            <person name="Spatafora J."/>
            <person name="Crous P."/>
            <person name="Grigoriev I."/>
        </authorList>
    </citation>
    <scope>NUCLEOTIDE SEQUENCE</scope>
    <source>
        <strain evidence="7">CBS 133067</strain>
    </source>
</reference>
<dbReference type="SUPFAM" id="SSF81837">
    <property type="entry name" value="BEACH domain"/>
    <property type="match status" value="1"/>
</dbReference>
<feature type="compositionally biased region" description="Basic and acidic residues" evidence="4">
    <location>
        <begin position="1142"/>
        <end position="1151"/>
    </location>
</feature>
<dbReference type="InterPro" id="IPR056252">
    <property type="entry name" value="Alfy-like_Arm-like"/>
</dbReference>
<keyword evidence="1 3" id="KW-0853">WD repeat</keyword>
<dbReference type="Pfam" id="PF02138">
    <property type="entry name" value="Beach"/>
    <property type="match status" value="1"/>
</dbReference>
<dbReference type="PROSITE" id="PS51783">
    <property type="entry name" value="PH_BEACH"/>
    <property type="match status" value="1"/>
</dbReference>
<evidence type="ECO:0000259" key="5">
    <source>
        <dbReference type="PROSITE" id="PS50197"/>
    </source>
</evidence>
<dbReference type="SMART" id="SM00320">
    <property type="entry name" value="WD40"/>
    <property type="match status" value="3"/>
</dbReference>
<feature type="compositionally biased region" description="Basic and acidic residues" evidence="4">
    <location>
        <begin position="1169"/>
        <end position="1183"/>
    </location>
</feature>
<dbReference type="InterPro" id="IPR011993">
    <property type="entry name" value="PH-like_dom_sf"/>
</dbReference>
<feature type="region of interest" description="Disordered" evidence="4">
    <location>
        <begin position="201"/>
        <end position="228"/>
    </location>
</feature>
<dbReference type="InterPro" id="IPR015943">
    <property type="entry name" value="WD40/YVTN_repeat-like_dom_sf"/>
</dbReference>